<protein>
    <recommendedName>
        <fullName evidence="3">Peptidase C-terminal archaeal/bacterial domain-containing protein</fullName>
    </recommendedName>
</protein>
<evidence type="ECO:0000256" key="1">
    <source>
        <dbReference type="SAM" id="SignalP"/>
    </source>
</evidence>
<keyword evidence="1" id="KW-0732">Signal</keyword>
<feature type="signal peptide" evidence="1">
    <location>
        <begin position="1"/>
        <end position="22"/>
    </location>
</feature>
<reference evidence="2" key="1">
    <citation type="submission" date="2020-02" db="EMBL/GenBank/DDBJ databases">
        <authorList>
            <person name="Meier V. D."/>
        </authorList>
    </citation>
    <scope>NUCLEOTIDE SEQUENCE</scope>
    <source>
        <strain evidence="2">AVDCRST_MAG92</strain>
    </source>
</reference>
<sequence length="160" mass="17138">MGWLYGMRVIALIAASATPVFAQRANFGNLSLSPGFPPGSAQVAGQTGGSYSLPSIANSDRNKQPCIGFGSERPDHIIVLERDFSKLAIQLNSRGKDTTLVIRGPNNSILCGDDAGLSKDASVESTNLKAGRYEIWVGSIEAGQRWNYILSVREPSGKLR</sequence>
<evidence type="ECO:0008006" key="3">
    <source>
        <dbReference type="Google" id="ProtNLM"/>
    </source>
</evidence>
<organism evidence="2">
    <name type="scientific">uncultured Coleofasciculus sp</name>
    <dbReference type="NCBI Taxonomy" id="1267456"/>
    <lineage>
        <taxon>Bacteria</taxon>
        <taxon>Bacillati</taxon>
        <taxon>Cyanobacteriota</taxon>
        <taxon>Cyanophyceae</taxon>
        <taxon>Coleofasciculales</taxon>
        <taxon>Coleofasciculaceae</taxon>
        <taxon>Coleofasciculus</taxon>
        <taxon>environmental samples</taxon>
    </lineage>
</organism>
<accession>A0A6J4JWK1</accession>
<dbReference type="EMBL" id="CADCTM010000735">
    <property type="protein sequence ID" value="CAA9289504.1"/>
    <property type="molecule type" value="Genomic_DNA"/>
</dbReference>
<name>A0A6J4JWK1_9CYAN</name>
<gene>
    <name evidence="2" type="ORF">AVDCRST_MAG92-4214</name>
</gene>
<dbReference type="AlphaFoldDB" id="A0A6J4JWK1"/>
<evidence type="ECO:0000313" key="2">
    <source>
        <dbReference type="EMBL" id="CAA9289504.1"/>
    </source>
</evidence>
<feature type="chain" id="PRO_5027057762" description="Peptidase C-terminal archaeal/bacterial domain-containing protein" evidence="1">
    <location>
        <begin position="23"/>
        <end position="160"/>
    </location>
</feature>
<proteinExistence type="predicted"/>